<keyword evidence="3 8" id="KW-0028">Amino-acid biosynthesis</keyword>
<dbReference type="NCBIfam" id="TIGR00507">
    <property type="entry name" value="aroE"/>
    <property type="match status" value="1"/>
</dbReference>
<organism evidence="12 13">
    <name type="scientific">Niallia taxi</name>
    <dbReference type="NCBI Taxonomy" id="2499688"/>
    <lineage>
        <taxon>Bacteria</taxon>
        <taxon>Bacillati</taxon>
        <taxon>Bacillota</taxon>
        <taxon>Bacilli</taxon>
        <taxon>Bacillales</taxon>
        <taxon>Bacillaceae</taxon>
        <taxon>Niallia</taxon>
    </lineage>
</organism>
<evidence type="ECO:0000256" key="8">
    <source>
        <dbReference type="HAMAP-Rule" id="MF_00222"/>
    </source>
</evidence>
<dbReference type="EMBL" id="RZTZ01000002">
    <property type="protein sequence ID" value="RVT65160.1"/>
    <property type="molecule type" value="Genomic_DNA"/>
</dbReference>
<evidence type="ECO:0000259" key="9">
    <source>
        <dbReference type="Pfam" id="PF01488"/>
    </source>
</evidence>
<dbReference type="CDD" id="cd01065">
    <property type="entry name" value="NAD_bind_Shikimate_DH"/>
    <property type="match status" value="1"/>
</dbReference>
<dbReference type="GO" id="GO:0004764">
    <property type="term" value="F:shikimate 3-dehydrogenase (NADP+) activity"/>
    <property type="evidence" value="ECO:0007669"/>
    <property type="project" value="UniProtKB-UniRule"/>
</dbReference>
<keyword evidence="13" id="KW-1185">Reference proteome</keyword>
<dbReference type="RefSeq" id="WP_127737381.1">
    <property type="nucleotide sequence ID" value="NZ_CAJCKN010000109.1"/>
</dbReference>
<feature type="domain" description="Shikimate dehydrogenase substrate binding N-terminal" evidence="10">
    <location>
        <begin position="6"/>
        <end position="88"/>
    </location>
</feature>
<dbReference type="GO" id="GO:0008652">
    <property type="term" value="P:amino acid biosynthetic process"/>
    <property type="evidence" value="ECO:0007669"/>
    <property type="project" value="UniProtKB-KW"/>
</dbReference>
<feature type="binding site" evidence="8">
    <location>
        <position position="240"/>
    </location>
    <ligand>
        <name>NADP(+)</name>
        <dbReference type="ChEBI" id="CHEBI:58349"/>
    </ligand>
</feature>
<dbReference type="InterPro" id="IPR036291">
    <property type="entry name" value="NAD(P)-bd_dom_sf"/>
</dbReference>
<reference evidence="12 13" key="1">
    <citation type="submission" date="2019-01" db="EMBL/GenBank/DDBJ databases">
        <title>Bacillus sp. M5HDSG1-1, whole genome shotgun sequence.</title>
        <authorList>
            <person name="Tuo L."/>
        </authorList>
    </citation>
    <scope>NUCLEOTIDE SEQUENCE [LARGE SCALE GENOMIC DNA]</scope>
    <source>
        <strain evidence="12 13">M5HDSG1-1</strain>
    </source>
</reference>
<dbReference type="Gene3D" id="3.40.50.10860">
    <property type="entry name" value="Leucine Dehydrogenase, chain A, domain 1"/>
    <property type="match status" value="1"/>
</dbReference>
<evidence type="ECO:0000313" key="12">
    <source>
        <dbReference type="EMBL" id="RVT65160.1"/>
    </source>
</evidence>
<dbReference type="AlphaFoldDB" id="A0A3S2TVE3"/>
<feature type="domain" description="Quinate/shikimate 5-dehydrogenase/glutamyl-tRNA reductase" evidence="9">
    <location>
        <begin position="111"/>
        <end position="191"/>
    </location>
</feature>
<evidence type="ECO:0000256" key="1">
    <source>
        <dbReference type="ARBA" id="ARBA00004871"/>
    </source>
</evidence>
<dbReference type="InterPro" id="IPR011342">
    <property type="entry name" value="Shikimate_DH"/>
</dbReference>
<feature type="active site" description="Proton acceptor" evidence="8">
    <location>
        <position position="65"/>
    </location>
</feature>
<feature type="binding site" evidence="8">
    <location>
        <position position="101"/>
    </location>
    <ligand>
        <name>shikimate</name>
        <dbReference type="ChEBI" id="CHEBI:36208"/>
    </ligand>
</feature>
<evidence type="ECO:0000259" key="10">
    <source>
        <dbReference type="Pfam" id="PF08501"/>
    </source>
</evidence>
<comment type="caution">
    <text evidence="12">The sequence shown here is derived from an EMBL/GenBank/DDBJ whole genome shotgun (WGS) entry which is preliminary data.</text>
</comment>
<sequence length="276" mass="30609">MKRFAVIGDPIKHSMSPYMHNDLFQHYQIDARYDRVHIEKGMLETGLELLKKDGLAGFNVTVPHKTDILPFLDELDPLCKEIGAVNTVVNENGKWIGYNTDGAGYLAGILKVMPELKDKKTLMIGAGGAARAIYFTLAHHGVETIDIVNRTKVRAEQLKAACPYPVQTAILSAEAAEQQLGEYDLIIQTTSIGMSPEIDDSPLDVTNIKENALISDIIYNPLEPKILQEGKSRGAIVQNGIEMFVYQGALAFEKWLGLMPDTDRMRKNVRKQLGGN</sequence>
<evidence type="ECO:0000256" key="5">
    <source>
        <dbReference type="ARBA" id="ARBA00023002"/>
    </source>
</evidence>
<dbReference type="SUPFAM" id="SSF53223">
    <property type="entry name" value="Aminoacid dehydrogenase-like, N-terminal domain"/>
    <property type="match status" value="1"/>
</dbReference>
<dbReference type="Gene3D" id="3.40.50.720">
    <property type="entry name" value="NAD(P)-binding Rossmann-like Domain"/>
    <property type="match status" value="1"/>
</dbReference>
<keyword evidence="6 8" id="KW-0057">Aromatic amino acid biosynthesis</keyword>
<dbReference type="GO" id="GO:0009423">
    <property type="term" value="P:chorismate biosynthetic process"/>
    <property type="evidence" value="ECO:0007669"/>
    <property type="project" value="UniProtKB-UniRule"/>
</dbReference>
<gene>
    <name evidence="8 12" type="primary">aroE</name>
    <name evidence="12" type="ORF">EM808_06525</name>
</gene>
<accession>A0A3S2TVE3</accession>
<keyword evidence="5 8" id="KW-0560">Oxidoreductase</keyword>
<proteinExistence type="inferred from homology"/>
<dbReference type="PANTHER" id="PTHR21089:SF1">
    <property type="entry name" value="BIFUNCTIONAL 3-DEHYDROQUINATE DEHYDRATASE_SHIKIMATE DEHYDROGENASE, CHLOROPLASTIC"/>
    <property type="match status" value="1"/>
</dbReference>
<dbReference type="HAMAP" id="MF_00222">
    <property type="entry name" value="Shikimate_DH_AroE"/>
    <property type="match status" value="1"/>
</dbReference>
<feature type="binding site" evidence="8">
    <location>
        <position position="86"/>
    </location>
    <ligand>
        <name>shikimate</name>
        <dbReference type="ChEBI" id="CHEBI:36208"/>
    </ligand>
</feature>
<feature type="binding site" evidence="8">
    <location>
        <position position="61"/>
    </location>
    <ligand>
        <name>shikimate</name>
        <dbReference type="ChEBI" id="CHEBI:36208"/>
    </ligand>
</feature>
<feature type="binding site" evidence="8">
    <location>
        <position position="247"/>
    </location>
    <ligand>
        <name>shikimate</name>
        <dbReference type="ChEBI" id="CHEBI:36208"/>
    </ligand>
</feature>
<dbReference type="PANTHER" id="PTHR21089">
    <property type="entry name" value="SHIKIMATE DEHYDROGENASE"/>
    <property type="match status" value="1"/>
</dbReference>
<feature type="binding site" evidence="8">
    <location>
        <position position="217"/>
    </location>
    <ligand>
        <name>NADP(+)</name>
        <dbReference type="ChEBI" id="CHEBI:58349"/>
    </ligand>
</feature>
<dbReference type="InterPro" id="IPR041121">
    <property type="entry name" value="SDH_C"/>
</dbReference>
<dbReference type="GO" id="GO:0005829">
    <property type="term" value="C:cytosol"/>
    <property type="evidence" value="ECO:0007669"/>
    <property type="project" value="TreeGrafter"/>
</dbReference>
<dbReference type="InterPro" id="IPR046346">
    <property type="entry name" value="Aminoacid_DH-like_N_sf"/>
</dbReference>
<feature type="binding site" evidence="8">
    <location>
        <begin position="125"/>
        <end position="129"/>
    </location>
    <ligand>
        <name>NADP(+)</name>
        <dbReference type="ChEBI" id="CHEBI:58349"/>
    </ligand>
</feature>
<comment type="subunit">
    <text evidence="8">Homodimer.</text>
</comment>
<dbReference type="GO" id="GO:0019632">
    <property type="term" value="P:shikimate metabolic process"/>
    <property type="evidence" value="ECO:0007669"/>
    <property type="project" value="InterPro"/>
</dbReference>
<evidence type="ECO:0000256" key="2">
    <source>
        <dbReference type="ARBA" id="ARBA00012962"/>
    </source>
</evidence>
<evidence type="ECO:0000256" key="3">
    <source>
        <dbReference type="ARBA" id="ARBA00022605"/>
    </source>
</evidence>
<dbReference type="GO" id="GO:0050661">
    <property type="term" value="F:NADP binding"/>
    <property type="evidence" value="ECO:0007669"/>
    <property type="project" value="InterPro"/>
</dbReference>
<dbReference type="Pfam" id="PF08501">
    <property type="entry name" value="Shikimate_dh_N"/>
    <property type="match status" value="1"/>
</dbReference>
<dbReference type="Pfam" id="PF01488">
    <property type="entry name" value="Shikimate_DH"/>
    <property type="match status" value="1"/>
</dbReference>
<dbReference type="GO" id="GO:0009073">
    <property type="term" value="P:aromatic amino acid family biosynthetic process"/>
    <property type="evidence" value="ECO:0007669"/>
    <property type="project" value="UniProtKB-KW"/>
</dbReference>
<dbReference type="InterPro" id="IPR022893">
    <property type="entry name" value="Shikimate_DH_fam"/>
</dbReference>
<evidence type="ECO:0000256" key="6">
    <source>
        <dbReference type="ARBA" id="ARBA00023141"/>
    </source>
</evidence>
<dbReference type="EC" id="1.1.1.25" evidence="2 8"/>
<feature type="binding site" evidence="8">
    <location>
        <position position="219"/>
    </location>
    <ligand>
        <name>shikimate</name>
        <dbReference type="ChEBI" id="CHEBI:36208"/>
    </ligand>
</feature>
<feature type="domain" description="SDH C-terminal" evidence="11">
    <location>
        <begin position="240"/>
        <end position="268"/>
    </location>
</feature>
<dbReference type="UniPathway" id="UPA00053">
    <property type="reaction ID" value="UER00087"/>
</dbReference>
<evidence type="ECO:0000256" key="4">
    <source>
        <dbReference type="ARBA" id="ARBA00022857"/>
    </source>
</evidence>
<comment type="catalytic activity">
    <reaction evidence="7 8">
        <text>shikimate + NADP(+) = 3-dehydroshikimate + NADPH + H(+)</text>
        <dbReference type="Rhea" id="RHEA:17737"/>
        <dbReference type="ChEBI" id="CHEBI:15378"/>
        <dbReference type="ChEBI" id="CHEBI:16630"/>
        <dbReference type="ChEBI" id="CHEBI:36208"/>
        <dbReference type="ChEBI" id="CHEBI:57783"/>
        <dbReference type="ChEBI" id="CHEBI:58349"/>
        <dbReference type="EC" id="1.1.1.25"/>
    </reaction>
</comment>
<dbReference type="Pfam" id="PF18317">
    <property type="entry name" value="SDH_C"/>
    <property type="match status" value="1"/>
</dbReference>
<dbReference type="SUPFAM" id="SSF51735">
    <property type="entry name" value="NAD(P)-binding Rossmann-fold domains"/>
    <property type="match status" value="1"/>
</dbReference>
<comment type="function">
    <text evidence="8">Involved in the biosynthesis of the chorismate, which leads to the biosynthesis of aromatic amino acids. Catalyzes the reversible NADPH linked reduction of 3-dehydroshikimate (DHSA) to yield shikimate (SA).</text>
</comment>
<evidence type="ECO:0000259" key="11">
    <source>
        <dbReference type="Pfam" id="PF18317"/>
    </source>
</evidence>
<dbReference type="InterPro" id="IPR006151">
    <property type="entry name" value="Shikm_DH/Glu-tRNA_Rdtase"/>
</dbReference>
<evidence type="ECO:0000256" key="7">
    <source>
        <dbReference type="ARBA" id="ARBA00049442"/>
    </source>
</evidence>
<comment type="similarity">
    <text evidence="8">Belongs to the shikimate dehydrogenase family.</text>
</comment>
<protein>
    <recommendedName>
        <fullName evidence="2 8">Shikimate dehydrogenase (NADP(+))</fullName>
        <shortName evidence="8">SDH</shortName>
        <ecNumber evidence="2 8">1.1.1.25</ecNumber>
    </recommendedName>
</protein>
<comment type="caution">
    <text evidence="8">Lacks conserved residue(s) required for the propagation of feature annotation.</text>
</comment>
<keyword evidence="4 8" id="KW-0521">NADP</keyword>
<feature type="binding site" evidence="8">
    <location>
        <begin position="14"/>
        <end position="16"/>
    </location>
    <ligand>
        <name>shikimate</name>
        <dbReference type="ChEBI" id="CHEBI:36208"/>
    </ligand>
</feature>
<name>A0A3S2TVE3_9BACI</name>
<feature type="binding site" evidence="8">
    <location>
        <begin position="149"/>
        <end position="154"/>
    </location>
    <ligand>
        <name>NADP(+)</name>
        <dbReference type="ChEBI" id="CHEBI:58349"/>
    </ligand>
</feature>
<dbReference type="InterPro" id="IPR013708">
    <property type="entry name" value="Shikimate_DH-bd_N"/>
</dbReference>
<comment type="pathway">
    <text evidence="1 8">Metabolic intermediate biosynthesis; chorismate biosynthesis; chorismate from D-erythrose 4-phosphate and phosphoenolpyruvate: step 4/7.</text>
</comment>
<evidence type="ECO:0000313" key="13">
    <source>
        <dbReference type="Proteomes" id="UP000288024"/>
    </source>
</evidence>
<dbReference type="Proteomes" id="UP000288024">
    <property type="component" value="Unassembled WGS sequence"/>
</dbReference>